<dbReference type="OrthoDB" id="9965218at2"/>
<keyword evidence="1" id="KW-0732">Signal</keyword>
<protein>
    <recommendedName>
        <fullName evidence="4">Lipoprotein</fullName>
    </recommendedName>
</protein>
<evidence type="ECO:0000313" key="3">
    <source>
        <dbReference type="Proteomes" id="UP000289708"/>
    </source>
</evidence>
<proteinExistence type="predicted"/>
<evidence type="ECO:0000256" key="1">
    <source>
        <dbReference type="SAM" id="SignalP"/>
    </source>
</evidence>
<keyword evidence="3" id="KW-1185">Reference proteome</keyword>
<evidence type="ECO:0000313" key="2">
    <source>
        <dbReference type="EMBL" id="RXF75152.1"/>
    </source>
</evidence>
<reference evidence="2 3" key="1">
    <citation type="submission" date="2018-12" db="EMBL/GenBank/DDBJ databases">
        <title>bacterium Hansschlegelia zhihuaiae S113.</title>
        <authorList>
            <person name="He J."/>
        </authorList>
    </citation>
    <scope>NUCLEOTIDE SEQUENCE [LARGE SCALE GENOMIC DNA]</scope>
    <source>
        <strain evidence="2 3">S 113</strain>
    </source>
</reference>
<accession>A0A4V1KJR9</accession>
<feature type="chain" id="PRO_5020878900" description="Lipoprotein" evidence="1">
    <location>
        <begin position="16"/>
        <end position="77"/>
    </location>
</feature>
<evidence type="ECO:0008006" key="4">
    <source>
        <dbReference type="Google" id="ProtNLM"/>
    </source>
</evidence>
<dbReference type="EMBL" id="RYFI01000002">
    <property type="protein sequence ID" value="RXF75152.1"/>
    <property type="molecule type" value="Genomic_DNA"/>
</dbReference>
<gene>
    <name evidence="2" type="ORF">EK403_03665</name>
</gene>
<dbReference type="Proteomes" id="UP000289708">
    <property type="component" value="Unassembled WGS sequence"/>
</dbReference>
<feature type="signal peptide" evidence="1">
    <location>
        <begin position="1"/>
        <end position="15"/>
    </location>
</feature>
<dbReference type="RefSeq" id="WP_128776142.1">
    <property type="nucleotide sequence ID" value="NZ_RYFI01000002.1"/>
</dbReference>
<sequence>MKTSFRMIVCLTATAAALLSGCGPYGLKGDRGLPPPPATVAYPNLNEIPADRGRQLKSATEQERLKADLLARKRAPR</sequence>
<name>A0A4V1KJR9_9HYPH</name>
<organism evidence="2 3">
    <name type="scientific">Hansschlegelia zhihuaiae</name>
    <dbReference type="NCBI Taxonomy" id="405005"/>
    <lineage>
        <taxon>Bacteria</taxon>
        <taxon>Pseudomonadati</taxon>
        <taxon>Pseudomonadota</taxon>
        <taxon>Alphaproteobacteria</taxon>
        <taxon>Hyphomicrobiales</taxon>
        <taxon>Methylopilaceae</taxon>
        <taxon>Hansschlegelia</taxon>
    </lineage>
</organism>
<comment type="caution">
    <text evidence="2">The sequence shown here is derived from an EMBL/GenBank/DDBJ whole genome shotgun (WGS) entry which is preliminary data.</text>
</comment>
<dbReference type="AlphaFoldDB" id="A0A4V1KJR9"/>
<dbReference type="PROSITE" id="PS51257">
    <property type="entry name" value="PROKAR_LIPOPROTEIN"/>
    <property type="match status" value="1"/>
</dbReference>